<feature type="transmembrane region" description="Helical" evidence="3">
    <location>
        <begin position="586"/>
        <end position="607"/>
    </location>
</feature>
<dbReference type="Proteomes" id="UP001189429">
    <property type="component" value="Unassembled WGS sequence"/>
</dbReference>
<comment type="caution">
    <text evidence="4">The sequence shown here is derived from an EMBL/GenBank/DDBJ whole genome shotgun (WGS) entry which is preliminary data.</text>
</comment>
<feature type="region of interest" description="Disordered" evidence="2">
    <location>
        <begin position="931"/>
        <end position="955"/>
    </location>
</feature>
<name>A0ABN9SM20_9DINO</name>
<evidence type="ECO:0000256" key="2">
    <source>
        <dbReference type="SAM" id="MobiDB-lite"/>
    </source>
</evidence>
<feature type="compositionally biased region" description="Basic and acidic residues" evidence="2">
    <location>
        <begin position="302"/>
        <end position="323"/>
    </location>
</feature>
<feature type="transmembrane region" description="Helical" evidence="3">
    <location>
        <begin position="560"/>
        <end position="579"/>
    </location>
</feature>
<feature type="region of interest" description="Disordered" evidence="2">
    <location>
        <begin position="297"/>
        <end position="341"/>
    </location>
</feature>
<keyword evidence="3" id="KW-0812">Transmembrane</keyword>
<feature type="region of interest" description="Disordered" evidence="2">
    <location>
        <begin position="233"/>
        <end position="263"/>
    </location>
</feature>
<feature type="transmembrane region" description="Helical" evidence="3">
    <location>
        <begin position="613"/>
        <end position="636"/>
    </location>
</feature>
<dbReference type="EMBL" id="CAUYUJ010011903">
    <property type="protein sequence ID" value="CAK0832855.1"/>
    <property type="molecule type" value="Genomic_DNA"/>
</dbReference>
<feature type="transmembrane region" description="Helical" evidence="3">
    <location>
        <begin position="803"/>
        <end position="832"/>
    </location>
</feature>
<evidence type="ECO:0000313" key="5">
    <source>
        <dbReference type="Proteomes" id="UP001189429"/>
    </source>
</evidence>
<keyword evidence="1" id="KW-0175">Coiled coil</keyword>
<reference evidence="4" key="1">
    <citation type="submission" date="2023-10" db="EMBL/GenBank/DDBJ databases">
        <authorList>
            <person name="Chen Y."/>
            <person name="Shah S."/>
            <person name="Dougan E. K."/>
            <person name="Thang M."/>
            <person name="Chan C."/>
        </authorList>
    </citation>
    <scope>NUCLEOTIDE SEQUENCE [LARGE SCALE GENOMIC DNA]</scope>
</reference>
<proteinExistence type="predicted"/>
<feature type="transmembrane region" description="Helical" evidence="3">
    <location>
        <begin position="535"/>
        <end position="554"/>
    </location>
</feature>
<keyword evidence="5" id="KW-1185">Reference proteome</keyword>
<feature type="compositionally biased region" description="Basic and acidic residues" evidence="2">
    <location>
        <begin position="254"/>
        <end position="263"/>
    </location>
</feature>
<feature type="compositionally biased region" description="Low complexity" evidence="2">
    <location>
        <begin position="655"/>
        <end position="676"/>
    </location>
</feature>
<feature type="transmembrane region" description="Helical" evidence="3">
    <location>
        <begin position="844"/>
        <end position="863"/>
    </location>
</feature>
<organism evidence="4 5">
    <name type="scientific">Prorocentrum cordatum</name>
    <dbReference type="NCBI Taxonomy" id="2364126"/>
    <lineage>
        <taxon>Eukaryota</taxon>
        <taxon>Sar</taxon>
        <taxon>Alveolata</taxon>
        <taxon>Dinophyceae</taxon>
        <taxon>Prorocentrales</taxon>
        <taxon>Prorocentraceae</taxon>
        <taxon>Prorocentrum</taxon>
    </lineage>
</organism>
<dbReference type="PANTHER" id="PTHR45615:SF40">
    <property type="entry name" value="MYOSIN HEAVY CHAIN, NON-MUSCLE"/>
    <property type="match status" value="1"/>
</dbReference>
<gene>
    <name evidence="4" type="ORF">PCOR1329_LOCUS30733</name>
</gene>
<protein>
    <submittedName>
        <fullName evidence="4">Uncharacterized protein</fullName>
    </submittedName>
</protein>
<keyword evidence="3" id="KW-1133">Transmembrane helix</keyword>
<feature type="transmembrane region" description="Helical" evidence="3">
    <location>
        <begin position="737"/>
        <end position="755"/>
    </location>
</feature>
<feature type="transmembrane region" description="Helical" evidence="3">
    <location>
        <begin position="762"/>
        <end position="783"/>
    </location>
</feature>
<keyword evidence="3" id="KW-0472">Membrane</keyword>
<evidence type="ECO:0000256" key="3">
    <source>
        <dbReference type="SAM" id="Phobius"/>
    </source>
</evidence>
<evidence type="ECO:0000313" key="4">
    <source>
        <dbReference type="EMBL" id="CAK0832855.1"/>
    </source>
</evidence>
<feature type="non-terminal residue" evidence="4">
    <location>
        <position position="1183"/>
    </location>
</feature>
<dbReference type="PANTHER" id="PTHR45615">
    <property type="entry name" value="MYOSIN HEAVY CHAIN, NON-MUSCLE"/>
    <property type="match status" value="1"/>
</dbReference>
<sequence>MDAHKSKLSQVMQDFDEQERQALHWRDSIAALSRSHAEDARKWPDELKTLHQELQQLTATCRSAPDLTFEIERQQRAQHGEHEQLRQERLRLEQQLRDAQKVKTKNDTGRLKAELAFAEDCESSAKKSLRAREKAESMELDEVRWLLEQTSDVQYEAEARSREVRSLHRNQVFEEQKAQDAVAQMEFKANELRQMEKEHCARLRRNSVEDLRLSLRRGSASALADAQGLQMLHGAPADDSDEEGGAQGQPDGAARSEEARRREAYHELKRASSGFRAAQAAQLEAVRQAQQLEAQLAALPQEEQRRQEEAEQRREERDEELQRQRASQARARQRAAEAEAGSLEARVRLERQECGLLLRRAEGARAEAEERAAGERRAVRFLEEETAARERETHAERDRVEKLRRTMLDRERQLESFRREEEERGQARRDEAQLLVQILHEEGLRYHLLLSRHRALVEVARLKPGGAGGVLTLCIAVLAERCKAVAAQDELTSARHFNYTYFFHTLLLFLPLCGSRESALCRFLSMAMAHVHNPLCFMALGLFLGLSLALMILSCMPLPPVAPAYVTLVMHLAMAHVHNPLGSMPLGLFLGLSQALLTLLCVSFPLLAPVFVMILSCMSLLLAAPVLVLLAILLLLSVRLSANGIEPHGVRRYSRTGPSSAASARGSSSCSSLPCPRRATRQTKFALNMMMLPLVANRCTTTLPRVANSLLSKYILLLTTTVLQLEANKCTSTPPRVVHILLSKYILMLFLVYVCSTASKTLPLVWIVLLLLALGECSMAVPMPGLPLGRRTFVAPICSNSDVAIWLSLVWSINLCAVLSRLMTMLVLLRCLEWLNGIRMPVPLGAYVPVSMITFCMSLPLVANNLAPMNETRMTLPLVANEPIVKIPTCTVLRSGLAPIFSPPSPVGRSGNRYPKVFPGFQRVPRALHSGAQEQAGRPSLARRPGEVLGRSPSVVDSLGGNDRELGHRVAKAWACFKEVHIFTHMRGSLRRKLEFLGMTIKEPADPRVWSVTVEYEHLLSVQRDQHALAMRRQALEVEQLRQALDLAEGGFHIDAIVERLRAARDEEVRLAVGEKSKELAETLGGDAGLVGCLAGAMVEELELYASLLRVRDRQVGELQGLCEAAPAGSARELDEARREAQRLQSEKDELERLVLSKDRQLAAVQGVDRSMTDASALQLGAH</sequence>
<feature type="region of interest" description="Disordered" evidence="2">
    <location>
        <begin position="652"/>
        <end position="676"/>
    </location>
</feature>
<evidence type="ECO:0000256" key="1">
    <source>
        <dbReference type="SAM" id="Coils"/>
    </source>
</evidence>
<accession>A0ABN9SM20</accession>
<feature type="coiled-coil region" evidence="1">
    <location>
        <begin position="1134"/>
        <end position="1161"/>
    </location>
</feature>